<keyword evidence="2" id="KW-0614">Plasmid</keyword>
<dbReference type="RefSeq" id="WP_213173135.1">
    <property type="nucleotide sequence ID" value="NZ_CP070497.1"/>
</dbReference>
<name>A0A895XY71_9ACTN</name>
<dbReference type="Proteomes" id="UP000662939">
    <property type="component" value="Plasmid p2"/>
</dbReference>
<organism evidence="2 3">
    <name type="scientific">Natronoglycomyces albus</name>
    <dbReference type="NCBI Taxonomy" id="2811108"/>
    <lineage>
        <taxon>Bacteria</taxon>
        <taxon>Bacillati</taxon>
        <taxon>Actinomycetota</taxon>
        <taxon>Actinomycetes</taxon>
        <taxon>Glycomycetales</taxon>
        <taxon>Glycomycetaceae</taxon>
        <taxon>Natronoglycomyces</taxon>
    </lineage>
</organism>
<dbReference type="InterPro" id="IPR025475">
    <property type="entry name" value="DUF4326"/>
</dbReference>
<dbReference type="Pfam" id="PF14216">
    <property type="entry name" value="DUF4326"/>
    <property type="match status" value="1"/>
</dbReference>
<dbReference type="AlphaFoldDB" id="A0A895XY71"/>
<proteinExistence type="predicted"/>
<protein>
    <submittedName>
        <fullName evidence="2">DUF4326 domain-containing protein</fullName>
    </submittedName>
</protein>
<dbReference type="KEGG" id="nav:JQS30_16815"/>
<sequence>MTSSVLAPVPGSVTGLLERVAATGVVPASALAAAPGRVQRRRTAGSRLPAGARVVTRGTRYGNPETAADPRVAVAAYAAHLLATPSLVDAVLRELPGLMLACWCPVEAPCHADVLAAVANAFLPVAATQVIAGNLRCRACPSAAAWLIQGHLNGRASQWVRAWCTSCAVGLAGDPDALAALAYRERSL</sequence>
<reference evidence="2" key="1">
    <citation type="submission" date="2021-02" db="EMBL/GenBank/DDBJ databases">
        <title>Natronoglycomyces albus gen. nov., sp. nov, a haloalkaliphilic actinobacterium from a soda solonchak soil.</title>
        <authorList>
            <person name="Sorokin D.Y."/>
            <person name="Khijniak T.V."/>
            <person name="Zakharycheva A.P."/>
            <person name="Boueva O.V."/>
            <person name="Ariskina E.V."/>
            <person name="Hahnke R.L."/>
            <person name="Bunk B."/>
            <person name="Sproer C."/>
            <person name="Schumann P."/>
            <person name="Evtushenko L.I."/>
            <person name="Kublanov I.V."/>
        </authorList>
    </citation>
    <scope>NUCLEOTIDE SEQUENCE</scope>
    <source>
        <strain evidence="2">DSM 106290</strain>
        <plasmid evidence="2">p2</plasmid>
    </source>
</reference>
<evidence type="ECO:0000313" key="2">
    <source>
        <dbReference type="EMBL" id="QSB07140.1"/>
    </source>
</evidence>
<accession>A0A895XY71</accession>
<evidence type="ECO:0000313" key="3">
    <source>
        <dbReference type="Proteomes" id="UP000662939"/>
    </source>
</evidence>
<keyword evidence="3" id="KW-1185">Reference proteome</keyword>
<dbReference type="EMBL" id="CP070497">
    <property type="protein sequence ID" value="QSB07140.1"/>
    <property type="molecule type" value="Genomic_DNA"/>
</dbReference>
<feature type="domain" description="DUF4326" evidence="1">
    <location>
        <begin position="42"/>
        <end position="116"/>
    </location>
</feature>
<evidence type="ECO:0000259" key="1">
    <source>
        <dbReference type="Pfam" id="PF14216"/>
    </source>
</evidence>
<gene>
    <name evidence="2" type="ORF">JQS30_16815</name>
</gene>
<geneLocation type="plasmid" evidence="2 3">
    <name>p2</name>
</geneLocation>